<evidence type="ECO:0000256" key="1">
    <source>
        <dbReference type="SAM" id="SignalP"/>
    </source>
</evidence>
<dbReference type="EMBL" id="ML977332">
    <property type="protein sequence ID" value="KAF2112212.1"/>
    <property type="molecule type" value="Genomic_DNA"/>
</dbReference>
<keyword evidence="3" id="KW-1185">Reference proteome</keyword>
<sequence length="125" mass="13794">MLEIIHLHLHIYSCLLRVLAFLPKSARARAHGPLPALISYRNTRTTFTPSHQLIEKFSSVGDILYDDIVLCLSPQDQRSSLQSSLLQASAYCSGLFETPLPSCTASTPYLYTASCRLISSICYGG</sequence>
<gene>
    <name evidence="2" type="ORF">BDV96DRAFT_172082</name>
</gene>
<evidence type="ECO:0000313" key="3">
    <source>
        <dbReference type="Proteomes" id="UP000799770"/>
    </source>
</evidence>
<evidence type="ECO:0000313" key="2">
    <source>
        <dbReference type="EMBL" id="KAF2112212.1"/>
    </source>
</evidence>
<dbReference type="AlphaFoldDB" id="A0A6A5YYI2"/>
<name>A0A6A5YYI2_9PLEO</name>
<feature type="chain" id="PRO_5025644580" evidence="1">
    <location>
        <begin position="31"/>
        <end position="125"/>
    </location>
</feature>
<keyword evidence="1" id="KW-0732">Signal</keyword>
<dbReference type="Proteomes" id="UP000799770">
    <property type="component" value="Unassembled WGS sequence"/>
</dbReference>
<reference evidence="2" key="1">
    <citation type="journal article" date="2020" name="Stud. Mycol.">
        <title>101 Dothideomycetes genomes: a test case for predicting lifestyles and emergence of pathogens.</title>
        <authorList>
            <person name="Haridas S."/>
            <person name="Albert R."/>
            <person name="Binder M."/>
            <person name="Bloem J."/>
            <person name="Labutti K."/>
            <person name="Salamov A."/>
            <person name="Andreopoulos B."/>
            <person name="Baker S."/>
            <person name="Barry K."/>
            <person name="Bills G."/>
            <person name="Bluhm B."/>
            <person name="Cannon C."/>
            <person name="Castanera R."/>
            <person name="Culley D."/>
            <person name="Daum C."/>
            <person name="Ezra D."/>
            <person name="Gonzalez J."/>
            <person name="Henrissat B."/>
            <person name="Kuo A."/>
            <person name="Liang C."/>
            <person name="Lipzen A."/>
            <person name="Lutzoni F."/>
            <person name="Magnuson J."/>
            <person name="Mondo S."/>
            <person name="Nolan M."/>
            <person name="Ohm R."/>
            <person name="Pangilinan J."/>
            <person name="Park H.-J."/>
            <person name="Ramirez L."/>
            <person name="Alfaro M."/>
            <person name="Sun H."/>
            <person name="Tritt A."/>
            <person name="Yoshinaga Y."/>
            <person name="Zwiers L.-H."/>
            <person name="Turgeon B."/>
            <person name="Goodwin S."/>
            <person name="Spatafora J."/>
            <person name="Crous P."/>
            <person name="Grigoriev I."/>
        </authorList>
    </citation>
    <scope>NUCLEOTIDE SEQUENCE</scope>
    <source>
        <strain evidence="2">CBS 627.86</strain>
    </source>
</reference>
<accession>A0A6A5YYI2</accession>
<proteinExistence type="predicted"/>
<feature type="signal peptide" evidence="1">
    <location>
        <begin position="1"/>
        <end position="30"/>
    </location>
</feature>
<protein>
    <submittedName>
        <fullName evidence="2">Uncharacterized protein</fullName>
    </submittedName>
</protein>
<organism evidence="2 3">
    <name type="scientific">Lophiotrema nucula</name>
    <dbReference type="NCBI Taxonomy" id="690887"/>
    <lineage>
        <taxon>Eukaryota</taxon>
        <taxon>Fungi</taxon>
        <taxon>Dikarya</taxon>
        <taxon>Ascomycota</taxon>
        <taxon>Pezizomycotina</taxon>
        <taxon>Dothideomycetes</taxon>
        <taxon>Pleosporomycetidae</taxon>
        <taxon>Pleosporales</taxon>
        <taxon>Lophiotremataceae</taxon>
        <taxon>Lophiotrema</taxon>
    </lineage>
</organism>